<dbReference type="AlphaFoldDB" id="A0A1E3TI70"/>
<feature type="binding site" evidence="13">
    <location>
        <position position="368"/>
    </location>
    <ligand>
        <name>heme</name>
        <dbReference type="ChEBI" id="CHEBI:30413"/>
    </ligand>
</feature>
<dbReference type="EC" id="1.11.1.6" evidence="3 10"/>
<keyword evidence="18" id="KW-1185">Reference proteome</keyword>
<keyword evidence="9 10" id="KW-0376">Hydrogen peroxide</keyword>
<gene>
    <name evidence="17" type="ORF">MSP7336_00037</name>
</gene>
<dbReference type="FunFam" id="1.20.1370.20:FF:000001">
    <property type="entry name" value="Catalase HPII"/>
    <property type="match status" value="1"/>
</dbReference>
<feature type="domain" description="Catalase core" evidence="16">
    <location>
        <begin position="26"/>
        <end position="415"/>
    </location>
</feature>
<feature type="active site" evidence="11">
    <location>
        <position position="147"/>
    </location>
</feature>
<evidence type="ECO:0000313" key="17">
    <source>
        <dbReference type="EMBL" id="SRX91816.1"/>
    </source>
</evidence>
<feature type="binding site" evidence="13">
    <location>
        <position position="70"/>
    </location>
    <ligand>
        <name>heme</name>
        <dbReference type="ChEBI" id="CHEBI:30413"/>
    </ligand>
</feature>
<dbReference type="EMBL" id="UEGW01000001">
    <property type="protein sequence ID" value="SRX91816.1"/>
    <property type="molecule type" value="Genomic_DNA"/>
</dbReference>
<dbReference type="InterPro" id="IPR043156">
    <property type="entry name" value="Catalase_clade2_helical"/>
</dbReference>
<keyword evidence="6 10" id="KW-0479">Metal-binding</keyword>
<evidence type="ECO:0000256" key="11">
    <source>
        <dbReference type="PIRSR" id="PIRSR038927-1"/>
    </source>
</evidence>
<dbReference type="FunFam" id="2.40.180.10:FF:000003">
    <property type="entry name" value="Catalase"/>
    <property type="match status" value="1"/>
</dbReference>
<feature type="cross-link" description="3'-histidyl-3-tyrosine (His-Tyr)" evidence="14">
    <location>
        <begin position="338"/>
        <end position="361"/>
    </location>
</feature>
<dbReference type="Proteomes" id="UP000252015">
    <property type="component" value="Unassembled WGS sequence"/>
</dbReference>
<dbReference type="InterPro" id="IPR018028">
    <property type="entry name" value="Catalase"/>
</dbReference>
<dbReference type="InterPro" id="IPR011614">
    <property type="entry name" value="Catalase_core"/>
</dbReference>
<comment type="function">
    <text evidence="10">Decomposes hydrogen peroxide into water and oxygen; serves to protect cells from the toxic effects of hydrogen peroxide.</text>
</comment>
<dbReference type="Gene3D" id="3.40.50.880">
    <property type="match status" value="1"/>
</dbReference>
<dbReference type="Pfam" id="PF00199">
    <property type="entry name" value="Catalase"/>
    <property type="match status" value="1"/>
</dbReference>
<evidence type="ECO:0000256" key="15">
    <source>
        <dbReference type="RuleBase" id="RU000498"/>
    </source>
</evidence>
<evidence type="ECO:0000256" key="3">
    <source>
        <dbReference type="ARBA" id="ARBA00012314"/>
    </source>
</evidence>
<dbReference type="InterPro" id="IPR029062">
    <property type="entry name" value="Class_I_gatase-like"/>
</dbReference>
<evidence type="ECO:0000256" key="5">
    <source>
        <dbReference type="ARBA" id="ARBA00022617"/>
    </source>
</evidence>
<dbReference type="PANTHER" id="PTHR42821:SF1">
    <property type="entry name" value="CATALASE-B"/>
    <property type="match status" value="1"/>
</dbReference>
<dbReference type="Pfam" id="PF06628">
    <property type="entry name" value="Catalase-rel"/>
    <property type="match status" value="1"/>
</dbReference>
<dbReference type="InterPro" id="IPR024708">
    <property type="entry name" value="Catalase_AS"/>
</dbReference>
<dbReference type="PRINTS" id="PR00067">
    <property type="entry name" value="CATALASE"/>
</dbReference>
<dbReference type="RefSeq" id="WP_069395253.1">
    <property type="nucleotide sequence ID" value="NZ_JACKUN010000014.1"/>
</dbReference>
<organism evidence="17 18">
    <name type="scientific">Mycobacterium shimoidei</name>
    <dbReference type="NCBI Taxonomy" id="29313"/>
    <lineage>
        <taxon>Bacteria</taxon>
        <taxon>Bacillati</taxon>
        <taxon>Actinomycetota</taxon>
        <taxon>Actinomycetes</taxon>
        <taxon>Mycobacteriales</taxon>
        <taxon>Mycobacteriaceae</taxon>
        <taxon>Mycobacterium</taxon>
    </lineage>
</organism>
<keyword evidence="4 10" id="KW-0575">Peroxidase</keyword>
<dbReference type="Gene3D" id="2.40.180.10">
    <property type="entry name" value="Catalase core domain"/>
    <property type="match status" value="1"/>
</dbReference>
<evidence type="ECO:0000313" key="18">
    <source>
        <dbReference type="Proteomes" id="UP000252015"/>
    </source>
</evidence>
<keyword evidence="5 10" id="KW-0349">Heme</keyword>
<dbReference type="SUPFAM" id="SSF52317">
    <property type="entry name" value="Class I glutamine amidotransferase-like"/>
    <property type="match status" value="1"/>
</dbReference>
<dbReference type="PIRSF" id="PIRSF038927">
    <property type="entry name" value="Catalase_clade2"/>
    <property type="match status" value="1"/>
</dbReference>
<keyword evidence="7 10" id="KW-0560">Oxidoreductase</keyword>
<dbReference type="CDD" id="cd08155">
    <property type="entry name" value="catalase_clade_2"/>
    <property type="match status" value="1"/>
</dbReference>
<dbReference type="InterPro" id="IPR020835">
    <property type="entry name" value="Catalase_sf"/>
</dbReference>
<comment type="similarity">
    <text evidence="2">Belongs to the catalase family. HPII subfamily.</text>
</comment>
<evidence type="ECO:0000256" key="1">
    <source>
        <dbReference type="ARBA" id="ARBA00001971"/>
    </source>
</evidence>
<evidence type="ECO:0000256" key="9">
    <source>
        <dbReference type="ARBA" id="ARBA00023324"/>
    </source>
</evidence>
<accession>A0A1E3TI70</accession>
<dbReference type="GO" id="GO:0042744">
    <property type="term" value="P:hydrogen peroxide catabolic process"/>
    <property type="evidence" value="ECO:0007669"/>
    <property type="project" value="UniProtKB-UniRule"/>
</dbReference>
<dbReference type="PROSITE" id="PS00437">
    <property type="entry name" value="CATALASE_1"/>
    <property type="match status" value="1"/>
</dbReference>
<dbReference type="GO" id="GO:0004096">
    <property type="term" value="F:catalase activity"/>
    <property type="evidence" value="ECO:0007669"/>
    <property type="project" value="UniProtKB-UniRule"/>
</dbReference>
<protein>
    <recommendedName>
        <fullName evidence="3 10">Catalase</fullName>
        <ecNumber evidence="3 10">1.11.1.6</ecNumber>
    </recommendedName>
</protein>
<dbReference type="PANTHER" id="PTHR42821">
    <property type="entry name" value="CATALASE"/>
    <property type="match status" value="1"/>
</dbReference>
<evidence type="ECO:0000256" key="13">
    <source>
        <dbReference type="PIRSR" id="PIRSR038927-3"/>
    </source>
</evidence>
<dbReference type="SUPFAM" id="SSF56634">
    <property type="entry name" value="Heme-dependent catalase-like"/>
    <property type="match status" value="1"/>
</dbReference>
<keyword evidence="8 10" id="KW-0408">Iron</keyword>
<dbReference type="InterPro" id="IPR024712">
    <property type="entry name" value="Catalase_clade2"/>
</dbReference>
<feature type="binding site" evidence="13">
    <location>
        <position position="160"/>
    </location>
    <ligand>
        <name>heme</name>
        <dbReference type="ChEBI" id="CHEBI:30413"/>
    </ligand>
</feature>
<dbReference type="PROSITE" id="PS00438">
    <property type="entry name" value="CATALASE_2"/>
    <property type="match status" value="1"/>
</dbReference>
<dbReference type="PROSITE" id="PS51402">
    <property type="entry name" value="CATALASE_3"/>
    <property type="match status" value="1"/>
</dbReference>
<dbReference type="InterPro" id="IPR010582">
    <property type="entry name" value="Catalase_immune_responsive"/>
</dbReference>
<evidence type="ECO:0000256" key="2">
    <source>
        <dbReference type="ARBA" id="ARBA00010660"/>
    </source>
</evidence>
<name>A0A1E3TI70_MYCSH</name>
<comment type="catalytic activity">
    <reaction evidence="10 15">
        <text>2 H2O2 = O2 + 2 H2O</text>
        <dbReference type="Rhea" id="RHEA:20309"/>
        <dbReference type="ChEBI" id="CHEBI:15377"/>
        <dbReference type="ChEBI" id="CHEBI:15379"/>
        <dbReference type="ChEBI" id="CHEBI:16240"/>
        <dbReference type="EC" id="1.11.1.6"/>
    </reaction>
</comment>
<evidence type="ECO:0000256" key="14">
    <source>
        <dbReference type="PIRSR" id="PIRSR038927-4"/>
    </source>
</evidence>
<dbReference type="OrthoDB" id="3169619at2"/>
<evidence type="ECO:0000256" key="10">
    <source>
        <dbReference type="PIRNR" id="PIRNR038927"/>
    </source>
</evidence>
<dbReference type="GO" id="GO:0006979">
    <property type="term" value="P:response to oxidative stress"/>
    <property type="evidence" value="ECO:0007669"/>
    <property type="project" value="InterPro"/>
</dbReference>
<dbReference type="CDD" id="cd03132">
    <property type="entry name" value="GATase1_catalase"/>
    <property type="match status" value="1"/>
</dbReference>
<evidence type="ECO:0000256" key="7">
    <source>
        <dbReference type="ARBA" id="ARBA00023002"/>
    </source>
</evidence>
<feature type="active site" evidence="11">
    <location>
        <position position="73"/>
    </location>
</feature>
<feature type="binding site" evidence="13">
    <location>
        <position position="111"/>
    </location>
    <ligand>
        <name>heme</name>
        <dbReference type="ChEBI" id="CHEBI:30413"/>
    </ligand>
</feature>
<feature type="binding site" evidence="13">
    <location>
        <position position="357"/>
    </location>
    <ligand>
        <name>heme</name>
        <dbReference type="ChEBI" id="CHEBI:30413"/>
    </ligand>
</feature>
<evidence type="ECO:0000256" key="4">
    <source>
        <dbReference type="ARBA" id="ARBA00022559"/>
    </source>
</evidence>
<dbReference type="InterPro" id="IPR002226">
    <property type="entry name" value="Catalase_haem_BS"/>
</dbReference>
<dbReference type="GO" id="GO:0005829">
    <property type="term" value="C:cytosol"/>
    <property type="evidence" value="ECO:0007669"/>
    <property type="project" value="TreeGrafter"/>
</dbReference>
<sequence length="706" mass="77902">MAANDANPKQRQLDQYRVERATGYLTTQQGVRVDHTDDALSVGERGPTLLEDFHAREKITHFDHERIPERVVHARGAGAYGYFEPYDDSLADYTVAKFLTTPGKQTPVFVRFSTVAGSRGSADTVRDVRGFATKFYTDQGNYDLVGNNFPVFFIQDGIKFPDFVHAVKPEPHNEIPQAQSAHDTLWDFVSLQPETLHTIMWLMSDRSLPRSYRMMQGFGVHTFRLVNAKGEGTFVKFHWKPKLGVHSLIWDECQKVAGKDPDFNRRDLWDAIESGQYPEYELGVQLVPESDEFNFEFDLLDATKIIPEEQVPVRPVGKMVLNRNPDNFFAETEQVAFHTANVVPGIDFTNDPLLQFRNFSYLDTQLIRLGGPNFAQLPVNRPVADVNNNQHDGYSQFAVPKGKTSYFKNSLGGGCPAVANFEADGDVFRHYTQKVDGHKIRQRAKSFQDHYSQARMFWKSMSPVEAKHIVAAYAFELGHVETVEIRSRVVDQLNLVDHQLAAQVAAELGLPEPEEQAVDDKLPASPALSQLNTATDSIESRKIAVLAADGVDVAGTERFVDAMRKRGAIAEVLAPTGGGMLSGGSGGEIAVDRSFTSVASVLYDAVVVPCGPDAIETLARDGYALHFVAEAYKHLKPVGAFGAGVKLLPTAGIPEQIAEDTNVVDAHGVVTTTAAAKDLSGAFFDAFASALAKHRAWDRETDSVPA</sequence>
<dbReference type="SMART" id="SM01060">
    <property type="entry name" value="Catalase"/>
    <property type="match status" value="1"/>
</dbReference>
<dbReference type="Pfam" id="PF18011">
    <property type="entry name" value="Catalase_C"/>
    <property type="match status" value="1"/>
</dbReference>
<comment type="cofactor">
    <cofactor evidence="1 10 12">
        <name>heme</name>
        <dbReference type="ChEBI" id="CHEBI:30413"/>
    </cofactor>
</comment>
<evidence type="ECO:0000259" key="16">
    <source>
        <dbReference type="SMART" id="SM01060"/>
    </source>
</evidence>
<dbReference type="GO" id="GO:0046872">
    <property type="term" value="F:metal ion binding"/>
    <property type="evidence" value="ECO:0007669"/>
    <property type="project" value="UniProtKB-KW"/>
</dbReference>
<dbReference type="STRING" id="29313.BHQ16_06675"/>
<evidence type="ECO:0000256" key="8">
    <source>
        <dbReference type="ARBA" id="ARBA00023004"/>
    </source>
</evidence>
<evidence type="ECO:0000256" key="12">
    <source>
        <dbReference type="PIRSR" id="PIRSR038927-2"/>
    </source>
</evidence>
<dbReference type="GO" id="GO:0020037">
    <property type="term" value="F:heme binding"/>
    <property type="evidence" value="ECO:0007669"/>
    <property type="project" value="UniProtKB-UniRule"/>
</dbReference>
<reference evidence="17 18" key="1">
    <citation type="submission" date="2018-05" db="EMBL/GenBank/DDBJ databases">
        <authorList>
            <consortium name="IHU Genomes"/>
        </authorList>
    </citation>
    <scope>NUCLEOTIDE SEQUENCE [LARGE SCALE GENOMIC DNA]</scope>
    <source>
        <strain evidence="17 18">P7336</strain>
    </source>
</reference>
<feature type="binding site" description="axial binding residue" evidence="12">
    <location>
        <position position="361"/>
    </location>
    <ligand>
        <name>heme</name>
        <dbReference type="ChEBI" id="CHEBI:30413"/>
    </ligand>
    <ligandPart>
        <name>Fe</name>
        <dbReference type="ChEBI" id="CHEBI:18248"/>
    </ligandPart>
</feature>
<dbReference type="InterPro" id="IPR041399">
    <property type="entry name" value="Catalase_large_C"/>
</dbReference>
<proteinExistence type="inferred from homology"/>
<dbReference type="Gene3D" id="1.20.1370.20">
    <property type="match status" value="1"/>
</dbReference>
<evidence type="ECO:0000256" key="6">
    <source>
        <dbReference type="ARBA" id="ARBA00022723"/>
    </source>
</evidence>